<keyword evidence="2 6" id="KW-0689">Ribosomal protein</keyword>
<name>A0A9Y1I2D1_9RHOD</name>
<dbReference type="NCBIfam" id="TIGR00012">
    <property type="entry name" value="L29"/>
    <property type="match status" value="1"/>
</dbReference>
<dbReference type="Pfam" id="PF00831">
    <property type="entry name" value="Ribosomal_L29"/>
    <property type="match status" value="1"/>
</dbReference>
<dbReference type="InterPro" id="IPR050063">
    <property type="entry name" value="Ribosomal_protein_uL29"/>
</dbReference>
<dbReference type="EMBL" id="OP616811">
    <property type="protein sequence ID" value="WDA98997.1"/>
    <property type="molecule type" value="Genomic_DNA"/>
</dbReference>
<evidence type="ECO:0000256" key="5">
    <source>
        <dbReference type="ARBA" id="ARBA00042960"/>
    </source>
</evidence>
<dbReference type="GO" id="GO:0022625">
    <property type="term" value="C:cytosolic large ribosomal subunit"/>
    <property type="evidence" value="ECO:0007669"/>
    <property type="project" value="TreeGrafter"/>
</dbReference>
<comment type="similarity">
    <text evidence="1">Belongs to the universal ribosomal protein uL29 family.</text>
</comment>
<dbReference type="InterPro" id="IPR001854">
    <property type="entry name" value="Ribosomal_uL29"/>
</dbReference>
<evidence type="ECO:0000256" key="4">
    <source>
        <dbReference type="ARBA" id="ARBA00040028"/>
    </source>
</evidence>
<dbReference type="AlphaFoldDB" id="A0A9Y1I2D1"/>
<sequence>MSMPKIQEVRNLTNEEIQEEIILVKKQIFELKLKRSTRQAFKPHLFRHAHHRLSQLFTVKREREIIS</sequence>
<dbReference type="InterPro" id="IPR036049">
    <property type="entry name" value="Ribosomal_uL29_sf"/>
</dbReference>
<evidence type="ECO:0000256" key="1">
    <source>
        <dbReference type="ARBA" id="ARBA00009254"/>
    </source>
</evidence>
<organism evidence="6">
    <name type="scientific">Sciadococcus taiwanensis</name>
    <dbReference type="NCBI Taxonomy" id="3028030"/>
    <lineage>
        <taxon>Eukaryota</taxon>
        <taxon>Rhodophyta</taxon>
        <taxon>Bangiophyceae</taxon>
        <taxon>Cavernulicolales</taxon>
        <taxon>Cavernulicolaceae</taxon>
        <taxon>Sciadococcus</taxon>
    </lineage>
</organism>
<accession>A0A9Y1I2D1</accession>
<dbReference type="SUPFAM" id="SSF46561">
    <property type="entry name" value="Ribosomal protein L29 (L29p)"/>
    <property type="match status" value="1"/>
</dbReference>
<protein>
    <recommendedName>
        <fullName evidence="4">Large ribosomal subunit protein uL29c</fullName>
    </recommendedName>
    <alternativeName>
        <fullName evidence="5">50S ribosomal protein L29, chloroplastic</fullName>
    </alternativeName>
</protein>
<dbReference type="PANTHER" id="PTHR10916">
    <property type="entry name" value="60S RIBOSOMAL PROTEIN L35/50S RIBOSOMAL PROTEIN L29"/>
    <property type="match status" value="1"/>
</dbReference>
<dbReference type="GO" id="GO:0006412">
    <property type="term" value="P:translation"/>
    <property type="evidence" value="ECO:0007669"/>
    <property type="project" value="InterPro"/>
</dbReference>
<evidence type="ECO:0000313" key="6">
    <source>
        <dbReference type="EMBL" id="WDA98997.1"/>
    </source>
</evidence>
<dbReference type="Gene3D" id="1.10.287.310">
    <property type="match status" value="1"/>
</dbReference>
<reference evidence="6" key="1">
    <citation type="journal article" date="2023" name="J. Phycol.">
        <title>Revised classification of the Cyanidiophyceae based on plastid genome data with descriptions of the Cavernulicolales ord. nov. and Galdieriales ord. nov. (Rhodophyta).</title>
        <authorList>
            <person name="Park S.I."/>
            <person name="Cho C.H."/>
            <person name="Ciniglia C."/>
            <person name="Huang T.Y."/>
            <person name="Liu S.L."/>
            <person name="Bustamante D.E."/>
            <person name="Calderon M.S."/>
            <person name="Mansilla A."/>
            <person name="McDermott T."/>
            <person name="Andersen R.A."/>
            <person name="Yoon H.S."/>
        </authorList>
    </citation>
    <scope>NUCLEOTIDE SEQUENCE</scope>
</reference>
<evidence type="ECO:0000256" key="3">
    <source>
        <dbReference type="ARBA" id="ARBA00023274"/>
    </source>
</evidence>
<keyword evidence="3" id="KW-0687">Ribonucleoprotein</keyword>
<dbReference type="HAMAP" id="MF_00374">
    <property type="entry name" value="Ribosomal_uL29"/>
    <property type="match status" value="1"/>
</dbReference>
<gene>
    <name evidence="6" type="primary">rpl29</name>
    <name evidence="6" type="ORF">SCTW_215</name>
</gene>
<dbReference type="PANTHER" id="PTHR10916:SF0">
    <property type="entry name" value="LARGE RIBOSOMAL SUBUNIT PROTEIN UL29C"/>
    <property type="match status" value="1"/>
</dbReference>
<evidence type="ECO:0000256" key="2">
    <source>
        <dbReference type="ARBA" id="ARBA00022980"/>
    </source>
</evidence>
<proteinExistence type="inferred from homology"/>
<geneLocation type="plastid" evidence="6"/>
<keyword evidence="6" id="KW-0934">Plastid</keyword>
<dbReference type="GO" id="GO:0003735">
    <property type="term" value="F:structural constituent of ribosome"/>
    <property type="evidence" value="ECO:0007669"/>
    <property type="project" value="InterPro"/>
</dbReference>